<dbReference type="EMBL" id="CP136862">
    <property type="protein sequence ID" value="WOJ88991.1"/>
    <property type="molecule type" value="Genomic_DNA"/>
</dbReference>
<gene>
    <name evidence="1" type="ORF">RZS28_14425</name>
</gene>
<reference evidence="1 2" key="1">
    <citation type="submission" date="2023-10" db="EMBL/GenBank/DDBJ databases">
        <title>Novel methanotroph of the genus Methylocapsa from a subarctic wetland.</title>
        <authorList>
            <person name="Belova S.E."/>
            <person name="Oshkin I.Y."/>
            <person name="Miroshnikov K."/>
            <person name="Dedysh S.N."/>
        </authorList>
    </citation>
    <scope>NUCLEOTIDE SEQUENCE [LARGE SCALE GENOMIC DNA]</scope>
    <source>
        <strain evidence="1 2">RX1</strain>
    </source>
</reference>
<dbReference type="RefSeq" id="WP_407338429.1">
    <property type="nucleotide sequence ID" value="NZ_CP136862.1"/>
</dbReference>
<name>A0ABZ0HQ13_9HYPH</name>
<evidence type="ECO:0000313" key="2">
    <source>
        <dbReference type="Proteomes" id="UP001626536"/>
    </source>
</evidence>
<keyword evidence="2" id="KW-1185">Reference proteome</keyword>
<sequence>MSDAESATPVKDYIPELSELRMVRRAPDGPLPFSPEDRNYILSCVQDVEKSFCVAGDPGCAPADLSARALIKQLIEWWRTLEPATDAQRDAYGRMPGAIRLIDTVSTWVEEQEARKRARVGET</sequence>
<dbReference type="Proteomes" id="UP001626536">
    <property type="component" value="Chromosome"/>
</dbReference>
<proteinExistence type="predicted"/>
<protein>
    <submittedName>
        <fullName evidence="1">Uncharacterized protein</fullName>
    </submittedName>
</protein>
<organism evidence="1 2">
    <name type="scientific">Methylocapsa polymorpha</name>
    <dbReference type="NCBI Taxonomy" id="3080828"/>
    <lineage>
        <taxon>Bacteria</taxon>
        <taxon>Pseudomonadati</taxon>
        <taxon>Pseudomonadota</taxon>
        <taxon>Alphaproteobacteria</taxon>
        <taxon>Hyphomicrobiales</taxon>
        <taxon>Beijerinckiaceae</taxon>
        <taxon>Methylocapsa</taxon>
    </lineage>
</organism>
<evidence type="ECO:0000313" key="1">
    <source>
        <dbReference type="EMBL" id="WOJ88991.1"/>
    </source>
</evidence>
<accession>A0ABZ0HQ13</accession>